<accession>X8J7U4</accession>
<dbReference type="EMBL" id="JATN01000322">
    <property type="protein sequence ID" value="EUC57629.1"/>
    <property type="molecule type" value="Genomic_DNA"/>
</dbReference>
<sequence>MQATRASLKTKSRCCKELDILKLQPNSRARACARAGPLPKRIPTPEPKPKPKPKPEGGLEGGPMIGDIAMQAVDLPPKRCSRPPNPTHTHDGQCIKNVSRMTVHTTRATTCSQAEK</sequence>
<feature type="non-terminal residue" evidence="2">
    <location>
        <position position="116"/>
    </location>
</feature>
<evidence type="ECO:0000313" key="2">
    <source>
        <dbReference type="EMBL" id="EUC57629.1"/>
    </source>
</evidence>
<dbReference type="Proteomes" id="UP000030108">
    <property type="component" value="Unassembled WGS sequence"/>
</dbReference>
<reference evidence="3" key="1">
    <citation type="journal article" date="2014" name="Genome Announc.">
        <title>Draft genome sequence of the plant-pathogenic soil fungus Rhizoctonia solani anastomosis group 3 strain Rhs1AP.</title>
        <authorList>
            <person name="Cubeta M.A."/>
            <person name="Thomas E."/>
            <person name="Dean R.A."/>
            <person name="Jabaji S."/>
            <person name="Neate S.M."/>
            <person name="Tavantzis S."/>
            <person name="Toda T."/>
            <person name="Vilgalys R."/>
            <person name="Bharathan N."/>
            <person name="Fedorova-Abrams N."/>
            <person name="Pakala S.B."/>
            <person name="Pakala S.M."/>
            <person name="Zafar N."/>
            <person name="Joardar V."/>
            <person name="Losada L."/>
            <person name="Nierman W.C."/>
        </authorList>
    </citation>
    <scope>NUCLEOTIDE SEQUENCE [LARGE SCALE GENOMIC DNA]</scope>
    <source>
        <strain evidence="3">AG-3</strain>
    </source>
</reference>
<feature type="compositionally biased region" description="Basic and acidic residues" evidence="1">
    <location>
        <begin position="47"/>
        <end position="57"/>
    </location>
</feature>
<dbReference type="AlphaFoldDB" id="X8J7U4"/>
<comment type="caution">
    <text evidence="2">The sequence shown here is derived from an EMBL/GenBank/DDBJ whole genome shotgun (WGS) entry which is preliminary data.</text>
</comment>
<evidence type="ECO:0000256" key="1">
    <source>
        <dbReference type="SAM" id="MobiDB-lite"/>
    </source>
</evidence>
<name>X8J7U4_9AGAM</name>
<gene>
    <name evidence="2" type="ORF">RSOL_226400</name>
</gene>
<organism evidence="2 3">
    <name type="scientific">Rhizoctonia solani AG-3 Rhs1AP</name>
    <dbReference type="NCBI Taxonomy" id="1086054"/>
    <lineage>
        <taxon>Eukaryota</taxon>
        <taxon>Fungi</taxon>
        <taxon>Dikarya</taxon>
        <taxon>Basidiomycota</taxon>
        <taxon>Agaricomycotina</taxon>
        <taxon>Agaricomycetes</taxon>
        <taxon>Cantharellales</taxon>
        <taxon>Ceratobasidiaceae</taxon>
        <taxon>Rhizoctonia</taxon>
    </lineage>
</organism>
<feature type="region of interest" description="Disordered" evidence="1">
    <location>
        <begin position="32"/>
        <end position="64"/>
    </location>
</feature>
<feature type="region of interest" description="Disordered" evidence="1">
    <location>
        <begin position="75"/>
        <end position="94"/>
    </location>
</feature>
<protein>
    <submittedName>
        <fullName evidence="2">Uncharacterized protein</fullName>
    </submittedName>
</protein>
<proteinExistence type="predicted"/>
<evidence type="ECO:0000313" key="3">
    <source>
        <dbReference type="Proteomes" id="UP000030108"/>
    </source>
</evidence>